<proteinExistence type="predicted"/>
<keyword evidence="2" id="KW-1185">Reference proteome</keyword>
<organism evidence="1 2">
    <name type="scientific">Stigmatella erecta</name>
    <dbReference type="NCBI Taxonomy" id="83460"/>
    <lineage>
        <taxon>Bacteria</taxon>
        <taxon>Pseudomonadati</taxon>
        <taxon>Myxococcota</taxon>
        <taxon>Myxococcia</taxon>
        <taxon>Myxococcales</taxon>
        <taxon>Cystobacterineae</taxon>
        <taxon>Archangiaceae</taxon>
        <taxon>Stigmatella</taxon>
    </lineage>
</organism>
<dbReference type="EMBL" id="FOIJ01000004">
    <property type="protein sequence ID" value="SET71727.1"/>
    <property type="molecule type" value="Genomic_DNA"/>
</dbReference>
<evidence type="ECO:0000313" key="1">
    <source>
        <dbReference type="EMBL" id="SET71727.1"/>
    </source>
</evidence>
<name>A0A1I0GKN7_9BACT</name>
<sequence length="187" mass="21306">MGQVMDPKVITMLERAGIDTASPELLRVAIVLGEQGRILPLGQDWPVPILDGEDQAVWVPLLPISQLWKGSRVPPDFSFAPPPEYEPFFTLLEATAADYCSALGRPERDKEFERIYRRLRRRPDGEDMHPLFSYLQAASRLYLSLCEVSQAEFEAVVSRLRRSARTFALSLLSTNYHRLVLEDLYQA</sequence>
<evidence type="ECO:0000313" key="2">
    <source>
        <dbReference type="Proteomes" id="UP000199181"/>
    </source>
</evidence>
<gene>
    <name evidence="1" type="ORF">SAMN05443639_10442</name>
</gene>
<dbReference type="AlphaFoldDB" id="A0A1I0GKN7"/>
<protein>
    <submittedName>
        <fullName evidence="1">Uncharacterized protein</fullName>
    </submittedName>
</protein>
<dbReference type="Proteomes" id="UP000199181">
    <property type="component" value="Unassembled WGS sequence"/>
</dbReference>
<accession>A0A1I0GKN7</accession>
<reference evidence="2" key="1">
    <citation type="submission" date="2016-10" db="EMBL/GenBank/DDBJ databases">
        <authorList>
            <person name="Varghese N."/>
            <person name="Submissions S."/>
        </authorList>
    </citation>
    <scope>NUCLEOTIDE SEQUENCE [LARGE SCALE GENOMIC DNA]</scope>
    <source>
        <strain evidence="2">DSM 16858</strain>
    </source>
</reference>